<proteinExistence type="predicted"/>
<dbReference type="InterPro" id="IPR004013">
    <property type="entry name" value="PHP_dom"/>
</dbReference>
<dbReference type="PANTHER" id="PTHR42924:SF3">
    <property type="entry name" value="POLYMERASE_HISTIDINOL PHOSPHATASE N-TERMINAL DOMAIN-CONTAINING PROTEIN"/>
    <property type="match status" value="1"/>
</dbReference>
<dbReference type="HOGENOM" id="CLU_072983_3_0_2"/>
<dbReference type="CDD" id="cd07432">
    <property type="entry name" value="PHP_HisPPase"/>
    <property type="match status" value="1"/>
</dbReference>
<evidence type="ECO:0000313" key="2">
    <source>
        <dbReference type="EMBL" id="ACL11380.1"/>
    </source>
</evidence>
<dbReference type="InterPro" id="IPR003141">
    <property type="entry name" value="Pol/His_phosphatase_N"/>
</dbReference>
<dbReference type="SMART" id="SM00481">
    <property type="entry name" value="POLIIIAc"/>
    <property type="match status" value="1"/>
</dbReference>
<dbReference type="Proteomes" id="UP000006903">
    <property type="component" value="Chromosome"/>
</dbReference>
<evidence type="ECO:0000259" key="1">
    <source>
        <dbReference type="SMART" id="SM00481"/>
    </source>
</evidence>
<name>B8D5J9_DESA1</name>
<dbReference type="KEGG" id="dka:DKAM_1054"/>
<dbReference type="Pfam" id="PF13263">
    <property type="entry name" value="PHP_C"/>
    <property type="match status" value="1"/>
</dbReference>
<sequence length="232" mass="25878">MISLMLIADLHIHSVYSDGKASPREIIRHALIRGINVISITDHDTFKGGLEGYRFSREIARNTSDTKILVVPGMELRSYSGDILVYCENDVELPREVGLLIDKAHENNCVVVPAHPFDTWRHGLGDVVYDYDGWDAIEVWNAHASRNANKRALEASRIMGKPGVANSDAHIPEHVGSAYTYILIEDASSITEVLDALRKGLVKPHQGGLSLKDNVERIAWSIEYRVRKILGD</sequence>
<feature type="domain" description="Polymerase/histidinol phosphatase N-terminal" evidence="1">
    <location>
        <begin position="8"/>
        <end position="80"/>
    </location>
</feature>
<dbReference type="NCBIfam" id="NF038032">
    <property type="entry name" value="CehA_McbA_metalo"/>
    <property type="match status" value="1"/>
</dbReference>
<evidence type="ECO:0000313" key="3">
    <source>
        <dbReference type="Proteomes" id="UP000006903"/>
    </source>
</evidence>
<dbReference type="AlphaFoldDB" id="B8D5J9"/>
<dbReference type="GO" id="GO:0035312">
    <property type="term" value="F:5'-3' DNA exonuclease activity"/>
    <property type="evidence" value="ECO:0007669"/>
    <property type="project" value="TreeGrafter"/>
</dbReference>
<protein>
    <submittedName>
        <fullName evidence="2">Predicted metal-dependent phosphoesterases (PHP family)</fullName>
    </submittedName>
</protein>
<accession>B8D5J9</accession>
<organism evidence="2 3">
    <name type="scientific">Desulfurococcus amylolyticus (strain DSM 18924 / JCM 16383 / VKM B-2413 / 1221n)</name>
    <name type="common">Desulfurococcus kamchatkensis</name>
    <dbReference type="NCBI Taxonomy" id="490899"/>
    <lineage>
        <taxon>Archaea</taxon>
        <taxon>Thermoproteota</taxon>
        <taxon>Thermoprotei</taxon>
        <taxon>Desulfurococcales</taxon>
        <taxon>Desulfurococcaceae</taxon>
        <taxon>Desulfurococcus</taxon>
    </lineage>
</organism>
<dbReference type="GO" id="GO:0004534">
    <property type="term" value="F:5'-3' RNA exonuclease activity"/>
    <property type="evidence" value="ECO:0007669"/>
    <property type="project" value="TreeGrafter"/>
</dbReference>
<dbReference type="PANTHER" id="PTHR42924">
    <property type="entry name" value="EXONUCLEASE"/>
    <property type="match status" value="1"/>
</dbReference>
<dbReference type="SUPFAM" id="SSF89550">
    <property type="entry name" value="PHP domain-like"/>
    <property type="match status" value="1"/>
</dbReference>
<reference evidence="2 3" key="1">
    <citation type="journal article" date="2009" name="J. Bacteriol.">
        <title>Complete genome sequence of the anaerobic, protein-degrading hyperthermophilic crenarchaeon Desulfurococcus kamchatkensis.</title>
        <authorList>
            <person name="Ravin N.V."/>
            <person name="Mardanov A.V."/>
            <person name="Beletsky A.V."/>
            <person name="Kublanov I.V."/>
            <person name="Kolganova T.V."/>
            <person name="Lebedinsky A.V."/>
            <person name="Chernyh N.A."/>
            <person name="Bonch-Osmolovskaya E.A."/>
            <person name="Skryabin K.G."/>
        </authorList>
    </citation>
    <scope>NUCLEOTIDE SEQUENCE [LARGE SCALE GENOMIC DNA]</scope>
    <source>
        <strain evidence="3">DSM 18924 / JCM 16383 / VKM B-2413 / 1221n</strain>
    </source>
</reference>
<dbReference type="Gene3D" id="3.20.20.140">
    <property type="entry name" value="Metal-dependent hydrolases"/>
    <property type="match status" value="1"/>
</dbReference>
<dbReference type="eggNOG" id="arCOG00302">
    <property type="taxonomic scope" value="Archaea"/>
</dbReference>
<gene>
    <name evidence="2" type="ordered locus">DKAM_1054</name>
</gene>
<dbReference type="InterPro" id="IPR052018">
    <property type="entry name" value="PHP_domain"/>
</dbReference>
<dbReference type="Pfam" id="PF02811">
    <property type="entry name" value="PHP"/>
    <property type="match status" value="1"/>
</dbReference>
<dbReference type="InterPro" id="IPR016195">
    <property type="entry name" value="Pol/histidinol_Pase-like"/>
</dbReference>
<dbReference type="EMBL" id="CP001140">
    <property type="protein sequence ID" value="ACL11380.1"/>
    <property type="molecule type" value="Genomic_DNA"/>
</dbReference>